<gene>
    <name evidence="2" type="ORF">O0V09_09995</name>
</gene>
<dbReference type="RefSeq" id="WP_258331679.1">
    <property type="nucleotide sequence ID" value="NZ_JAPTGG010000007.1"/>
</dbReference>
<feature type="chain" id="PRO_5039942278" evidence="1">
    <location>
        <begin position="20"/>
        <end position="147"/>
    </location>
</feature>
<dbReference type="InterPro" id="IPR036909">
    <property type="entry name" value="Cyt_c-like_dom_sf"/>
</dbReference>
<evidence type="ECO:0000313" key="2">
    <source>
        <dbReference type="EMBL" id="MCZ0865533.1"/>
    </source>
</evidence>
<dbReference type="GO" id="GO:0020037">
    <property type="term" value="F:heme binding"/>
    <property type="evidence" value="ECO:0007669"/>
    <property type="project" value="InterPro"/>
</dbReference>
<protein>
    <submittedName>
        <fullName evidence="2">Cytochrome c</fullName>
    </submittedName>
</protein>
<comment type="caution">
    <text evidence="2">The sequence shown here is derived from an EMBL/GenBank/DDBJ whole genome shotgun (WGS) entry which is preliminary data.</text>
</comment>
<proteinExistence type="predicted"/>
<keyword evidence="1" id="KW-0732">Signal</keyword>
<accession>A0A9J6RNE8</accession>
<dbReference type="GO" id="GO:0009055">
    <property type="term" value="F:electron transfer activity"/>
    <property type="evidence" value="ECO:0007669"/>
    <property type="project" value="InterPro"/>
</dbReference>
<reference evidence="2 3" key="1">
    <citation type="submission" date="2022-12" db="EMBL/GenBank/DDBJ databases">
        <title>Dasania phycosphaerae sp. nov., isolated from particulate material of the south coast of Korea.</title>
        <authorList>
            <person name="Jiang Y."/>
        </authorList>
    </citation>
    <scope>NUCLEOTIDE SEQUENCE [LARGE SCALE GENOMIC DNA]</scope>
    <source>
        <strain evidence="2 3">GY-19</strain>
    </source>
</reference>
<evidence type="ECO:0000313" key="3">
    <source>
        <dbReference type="Proteomes" id="UP001069090"/>
    </source>
</evidence>
<dbReference type="Proteomes" id="UP001069090">
    <property type="component" value="Unassembled WGS sequence"/>
</dbReference>
<dbReference type="EMBL" id="JAPTGG010000007">
    <property type="protein sequence ID" value="MCZ0865533.1"/>
    <property type="molecule type" value="Genomic_DNA"/>
</dbReference>
<keyword evidence="3" id="KW-1185">Reference proteome</keyword>
<dbReference type="AlphaFoldDB" id="A0A9J6RNE8"/>
<name>A0A9J6RNE8_9GAMM</name>
<feature type="signal peptide" evidence="1">
    <location>
        <begin position="1"/>
        <end position="19"/>
    </location>
</feature>
<sequence length="147" mass="16312">MIRALLLIALLWPASQLMAEAVSNERRAKFNYQMFCQGCHTQDGMGGRGVPQLKGFMGHFLSSQVGREYLVRVPGSANSVLDDEQLAEVLNWMLLNFAEDSLQASFQPYQASEVAGYRQQPLMEVLAYRKALVAALMKQEGLALSSP</sequence>
<dbReference type="SUPFAM" id="SSF46626">
    <property type="entry name" value="Cytochrome c"/>
    <property type="match status" value="1"/>
</dbReference>
<organism evidence="2 3">
    <name type="scientific">Dasania phycosphaerae</name>
    <dbReference type="NCBI Taxonomy" id="2950436"/>
    <lineage>
        <taxon>Bacteria</taxon>
        <taxon>Pseudomonadati</taxon>
        <taxon>Pseudomonadota</taxon>
        <taxon>Gammaproteobacteria</taxon>
        <taxon>Cellvibrionales</taxon>
        <taxon>Spongiibacteraceae</taxon>
        <taxon>Dasania</taxon>
    </lineage>
</organism>
<evidence type="ECO:0000256" key="1">
    <source>
        <dbReference type="SAM" id="SignalP"/>
    </source>
</evidence>